<evidence type="ECO:0000313" key="2">
    <source>
        <dbReference type="EMBL" id="MFD1642266.1"/>
    </source>
</evidence>
<organism evidence="2 3">
    <name type="scientific">Halohasta litorea</name>
    <dbReference type="NCBI Taxonomy" id="869891"/>
    <lineage>
        <taxon>Archaea</taxon>
        <taxon>Methanobacteriati</taxon>
        <taxon>Methanobacteriota</taxon>
        <taxon>Stenosarchaea group</taxon>
        <taxon>Halobacteria</taxon>
        <taxon>Halobacteriales</taxon>
        <taxon>Haloferacaceae</taxon>
        <taxon>Halohasta</taxon>
    </lineage>
</organism>
<feature type="transmembrane region" description="Helical" evidence="1">
    <location>
        <begin position="30"/>
        <end position="48"/>
    </location>
</feature>
<feature type="transmembrane region" description="Helical" evidence="1">
    <location>
        <begin position="86"/>
        <end position="107"/>
    </location>
</feature>
<name>A0ABD6D8G3_9EURY</name>
<dbReference type="Proteomes" id="UP001597052">
    <property type="component" value="Unassembled WGS sequence"/>
</dbReference>
<feature type="transmembrane region" description="Helical" evidence="1">
    <location>
        <begin position="7"/>
        <end position="24"/>
    </location>
</feature>
<feature type="transmembrane region" description="Helical" evidence="1">
    <location>
        <begin position="60"/>
        <end position="80"/>
    </location>
</feature>
<accession>A0ABD6D8G3</accession>
<keyword evidence="1" id="KW-1133">Transmembrane helix</keyword>
<keyword evidence="1" id="KW-0812">Transmembrane</keyword>
<protein>
    <submittedName>
        <fullName evidence="2">Uncharacterized protein</fullName>
    </submittedName>
</protein>
<keyword evidence="1" id="KW-0472">Membrane</keyword>
<dbReference type="RefSeq" id="WP_256395363.1">
    <property type="nucleotide sequence ID" value="NZ_JANHDJ010000002.1"/>
</dbReference>
<evidence type="ECO:0000256" key="1">
    <source>
        <dbReference type="SAM" id="Phobius"/>
    </source>
</evidence>
<sequence>MNRAARYGTALLVAGVVTGITSLTDPSTEILTGIFGLYAVTTEIVIRYPEVVSSRKTRGLPSGVFGGGATLGALMLSQGYGPEIQFGAGMLGLGLALFGVSTGYWLAESSDPDPAI</sequence>
<dbReference type="AlphaFoldDB" id="A0ABD6D8G3"/>
<gene>
    <name evidence="2" type="ORF">ACFSBW_10325</name>
</gene>
<evidence type="ECO:0000313" key="3">
    <source>
        <dbReference type="Proteomes" id="UP001597052"/>
    </source>
</evidence>
<reference evidence="2 3" key="1">
    <citation type="journal article" date="2019" name="Int. J. Syst. Evol. Microbiol.">
        <title>The Global Catalogue of Microorganisms (GCM) 10K type strain sequencing project: providing services to taxonomists for standard genome sequencing and annotation.</title>
        <authorList>
            <consortium name="The Broad Institute Genomics Platform"/>
            <consortium name="The Broad Institute Genome Sequencing Center for Infectious Disease"/>
            <person name="Wu L."/>
            <person name="Ma J."/>
        </authorList>
    </citation>
    <scope>NUCLEOTIDE SEQUENCE [LARGE SCALE GENOMIC DNA]</scope>
    <source>
        <strain evidence="2 3">CGMCC 1.10593</strain>
    </source>
</reference>
<dbReference type="EMBL" id="JBHUDM010000002">
    <property type="protein sequence ID" value="MFD1642266.1"/>
    <property type="molecule type" value="Genomic_DNA"/>
</dbReference>
<keyword evidence="3" id="KW-1185">Reference proteome</keyword>
<proteinExistence type="predicted"/>
<comment type="caution">
    <text evidence="2">The sequence shown here is derived from an EMBL/GenBank/DDBJ whole genome shotgun (WGS) entry which is preliminary data.</text>
</comment>